<proteinExistence type="predicted"/>
<dbReference type="PANTHER" id="PTHR43194:SF2">
    <property type="entry name" value="PEROXISOMAL MEMBRANE PROTEIN LPX1"/>
    <property type="match status" value="1"/>
</dbReference>
<dbReference type="InterPro" id="IPR000073">
    <property type="entry name" value="AB_hydrolase_1"/>
</dbReference>
<keyword evidence="2" id="KW-0378">Hydrolase</keyword>
<dbReference type="Gene3D" id="3.40.50.1820">
    <property type="entry name" value="alpha/beta hydrolase"/>
    <property type="match status" value="1"/>
</dbReference>
<sequence length="296" mass="32195">MVPTPATEKSTTQVTAVDGLTLAVEVRRPSGHPTLLFAHGFGQTRGAWRGSAEALAEEGFRCVTFDARGHGESGHVAGGDYHMEQFIGDLRMLAHAELRKPILVGASMGGLLGLVIAGEIDPEAFHALVLVDITPRWETKGVERILAFMQAHPDGFASYAQAAEEIAKYLPHRAERKSADQLRPLMREGADGRLRWHWDPALLDGLVSESERYQPRLMSAAAKVRVPVLLLSGGRSDVVSRDTVDEFLQLVPHAEHVELPRATHMVAGDANDAFTREIARFVGQLASTDRSDAVTA</sequence>
<name>A0ABS2JS56_9GAMM</name>
<protein>
    <submittedName>
        <fullName evidence="2">Alpha/beta hydrolase</fullName>
    </submittedName>
</protein>
<gene>
    <name evidence="2" type="ORF">ISP20_10990</name>
</gene>
<reference evidence="2 3" key="1">
    <citation type="submission" date="2020-10" db="EMBL/GenBank/DDBJ databases">
        <title>Phylogeny of dyella-like bacteria.</title>
        <authorList>
            <person name="Fu J."/>
        </authorList>
    </citation>
    <scope>NUCLEOTIDE SEQUENCE [LARGE SCALE GENOMIC DNA]</scope>
    <source>
        <strain evidence="2 3">THG-B117</strain>
    </source>
</reference>
<accession>A0ABS2JS56</accession>
<dbReference type="InterPro" id="IPR050228">
    <property type="entry name" value="Carboxylesterase_BioH"/>
</dbReference>
<dbReference type="Proteomes" id="UP001430065">
    <property type="component" value="Unassembled WGS sequence"/>
</dbReference>
<organism evidence="2 3">
    <name type="scientific">Dyella kyungheensis</name>
    <dbReference type="NCBI Taxonomy" id="1242174"/>
    <lineage>
        <taxon>Bacteria</taxon>
        <taxon>Pseudomonadati</taxon>
        <taxon>Pseudomonadota</taxon>
        <taxon>Gammaproteobacteria</taxon>
        <taxon>Lysobacterales</taxon>
        <taxon>Rhodanobacteraceae</taxon>
        <taxon>Dyella</taxon>
    </lineage>
</organism>
<dbReference type="EMBL" id="JADIKC010000004">
    <property type="protein sequence ID" value="MBM7121681.1"/>
    <property type="molecule type" value="Genomic_DNA"/>
</dbReference>
<dbReference type="SUPFAM" id="SSF53474">
    <property type="entry name" value="alpha/beta-Hydrolases"/>
    <property type="match status" value="1"/>
</dbReference>
<evidence type="ECO:0000313" key="2">
    <source>
        <dbReference type="EMBL" id="MBM7121681.1"/>
    </source>
</evidence>
<evidence type="ECO:0000313" key="3">
    <source>
        <dbReference type="Proteomes" id="UP001430065"/>
    </source>
</evidence>
<feature type="domain" description="AB hydrolase-1" evidence="1">
    <location>
        <begin position="33"/>
        <end position="266"/>
    </location>
</feature>
<dbReference type="GO" id="GO:0016787">
    <property type="term" value="F:hydrolase activity"/>
    <property type="evidence" value="ECO:0007669"/>
    <property type="project" value="UniProtKB-KW"/>
</dbReference>
<dbReference type="PANTHER" id="PTHR43194">
    <property type="entry name" value="HYDROLASE ALPHA/BETA FOLD FAMILY"/>
    <property type="match status" value="1"/>
</dbReference>
<comment type="caution">
    <text evidence="2">The sequence shown here is derived from an EMBL/GenBank/DDBJ whole genome shotgun (WGS) entry which is preliminary data.</text>
</comment>
<keyword evidence="3" id="KW-1185">Reference proteome</keyword>
<dbReference type="InterPro" id="IPR029058">
    <property type="entry name" value="AB_hydrolase_fold"/>
</dbReference>
<evidence type="ECO:0000259" key="1">
    <source>
        <dbReference type="Pfam" id="PF00561"/>
    </source>
</evidence>
<dbReference type="RefSeq" id="WP_204636208.1">
    <property type="nucleotide sequence ID" value="NZ_JADIKC010000004.1"/>
</dbReference>
<dbReference type="Pfam" id="PF00561">
    <property type="entry name" value="Abhydrolase_1"/>
    <property type="match status" value="1"/>
</dbReference>